<name>A0A436ZY57_ARTFL</name>
<evidence type="ECO:0000256" key="1">
    <source>
        <dbReference type="SAM" id="MobiDB-lite"/>
    </source>
</evidence>
<keyword evidence="5" id="KW-1185">Reference proteome</keyword>
<evidence type="ECO:0000256" key="2">
    <source>
        <dbReference type="SAM" id="Phobius"/>
    </source>
</evidence>
<evidence type="ECO:0008006" key="6">
    <source>
        <dbReference type="Google" id="ProtNLM"/>
    </source>
</evidence>
<organism evidence="4 5">
    <name type="scientific">Arthrobotrys flagrans</name>
    <name type="common">Nematode-trapping fungus</name>
    <name type="synonym">Trichothecium flagrans</name>
    <dbReference type="NCBI Taxonomy" id="97331"/>
    <lineage>
        <taxon>Eukaryota</taxon>
        <taxon>Fungi</taxon>
        <taxon>Dikarya</taxon>
        <taxon>Ascomycota</taxon>
        <taxon>Pezizomycotina</taxon>
        <taxon>Orbiliomycetes</taxon>
        <taxon>Orbiliales</taxon>
        <taxon>Orbiliaceae</taxon>
        <taxon>Arthrobotrys</taxon>
    </lineage>
</organism>
<dbReference type="RefSeq" id="XP_067489481.1">
    <property type="nucleotide sequence ID" value="XM_067635007.1"/>
</dbReference>
<evidence type="ECO:0000313" key="4">
    <source>
        <dbReference type="EMBL" id="RVD83937.1"/>
    </source>
</evidence>
<accession>A0A436ZY57</accession>
<keyword evidence="2" id="KW-0472">Membrane</keyword>
<sequence>MLFSGFVRAVICALGISTARAISNPAGTDLSVWSKNPDLSPRDVMRLIGRSLSEVSHLQKRETVFSNTTSFEQSWDGAVLLSLEDTTTSQISPSAEVERTYKVEVTCTTCYLRAQVLAELTIDGPFNISETFTNFTDQVGAAVENTTDQAIDYVRNYTSGVFRNLADGFDLDDFDLPPLDVDFNIDVPEIPEVTLRFQFDELELYVELNTVFAAGITYTLNLFASKTQFGVQISQRLFFGAVAVVDLILSADAEISITSGFHIRIDDGAELKLGLFAKEVAEADIGGQFEFLPVIIESAGVALKAVLRITIRAGFEISTPEISILGVNVAEVLDLNASAGVEVSVWTHIAELTTNVTIVPAGDEIDGCQLRVEEGYQLGIGAAAGAMVAIADHTWGAAPSTTTPIYFTAFTQCAIQSTPASASSTITSSASIAARQVGETTESLTTTTISTQVTYRGIQCMEYERVDCPVSLQRTTKTVTEITLVTSVPSGVEATFPATMQTTGVQPISFGTGVKKLFETSGPPTAYTPTPTAESRLGFLEGDIGGVDKRIIFGVSLGGGILVLLAIIGSIIVCYRRKKYSAVPPPPENQMTSYRSDHEPYKPGVVKYDSDQTVSITTTEMRRGS</sequence>
<reference evidence="4 5" key="1">
    <citation type="submission" date="2019-01" db="EMBL/GenBank/DDBJ databases">
        <title>Intercellular communication is required for trap formation in the nematode-trapping fungus Duddingtonia flagrans.</title>
        <authorList>
            <person name="Youssar L."/>
            <person name="Wernet V."/>
            <person name="Hensel N."/>
            <person name="Hildebrandt H.-G."/>
            <person name="Fischer R."/>
        </authorList>
    </citation>
    <scope>NUCLEOTIDE SEQUENCE [LARGE SCALE GENOMIC DNA]</scope>
    <source>
        <strain evidence="4 5">CBS H-5679</strain>
    </source>
</reference>
<protein>
    <recommendedName>
        <fullName evidence="6">Mid2 domain-containing protein</fullName>
    </recommendedName>
</protein>
<feature type="region of interest" description="Disordered" evidence="1">
    <location>
        <begin position="584"/>
        <end position="605"/>
    </location>
</feature>
<dbReference type="AlphaFoldDB" id="A0A436ZY57"/>
<keyword evidence="2" id="KW-0812">Transmembrane</keyword>
<evidence type="ECO:0000313" key="5">
    <source>
        <dbReference type="Proteomes" id="UP000283090"/>
    </source>
</evidence>
<dbReference type="OrthoDB" id="4733706at2759"/>
<keyword evidence="2" id="KW-1133">Transmembrane helix</keyword>
<comment type="caution">
    <text evidence="4">The sequence shown here is derived from an EMBL/GenBank/DDBJ whole genome shotgun (WGS) entry which is preliminary data.</text>
</comment>
<feature type="signal peptide" evidence="3">
    <location>
        <begin position="1"/>
        <end position="21"/>
    </location>
</feature>
<gene>
    <name evidence="4" type="ORF">DFL_005709</name>
</gene>
<keyword evidence="3" id="KW-0732">Signal</keyword>
<dbReference type="STRING" id="97331.A0A436ZY57"/>
<dbReference type="VEuPathDB" id="FungiDB:DFL_005709"/>
<feature type="chain" id="PRO_5019245526" description="Mid2 domain-containing protein" evidence="3">
    <location>
        <begin position="22"/>
        <end position="625"/>
    </location>
</feature>
<proteinExistence type="predicted"/>
<evidence type="ECO:0000256" key="3">
    <source>
        <dbReference type="SAM" id="SignalP"/>
    </source>
</evidence>
<dbReference type="Proteomes" id="UP000283090">
    <property type="component" value="Unassembled WGS sequence"/>
</dbReference>
<dbReference type="EMBL" id="SAEB01000007">
    <property type="protein sequence ID" value="RVD83937.1"/>
    <property type="molecule type" value="Genomic_DNA"/>
</dbReference>
<feature type="transmembrane region" description="Helical" evidence="2">
    <location>
        <begin position="551"/>
        <end position="575"/>
    </location>
</feature>
<dbReference type="GeneID" id="93588020"/>